<evidence type="ECO:0000256" key="1">
    <source>
        <dbReference type="ARBA" id="ARBA00023015"/>
    </source>
</evidence>
<accession>F5XDR3</accession>
<dbReference type="GO" id="GO:0003677">
    <property type="term" value="F:DNA binding"/>
    <property type="evidence" value="ECO:0007669"/>
    <property type="project" value="UniProtKB-UniRule"/>
</dbReference>
<dbReference type="EMBL" id="AP012204">
    <property type="protein sequence ID" value="BAK35086.1"/>
    <property type="molecule type" value="Genomic_DNA"/>
</dbReference>
<dbReference type="PANTHER" id="PTHR47506:SF6">
    <property type="entry name" value="HTH-TYPE TRANSCRIPTIONAL REPRESSOR NEMR"/>
    <property type="match status" value="1"/>
</dbReference>
<dbReference type="AlphaFoldDB" id="F5XDR3"/>
<feature type="domain" description="HTH tetR-type" evidence="6">
    <location>
        <begin position="29"/>
        <end position="89"/>
    </location>
</feature>
<gene>
    <name evidence="7" type="ordered locus">MLP_20720</name>
</gene>
<dbReference type="Gene3D" id="1.10.357.10">
    <property type="entry name" value="Tetracycline Repressor, domain 2"/>
    <property type="match status" value="1"/>
</dbReference>
<dbReference type="Pfam" id="PF00440">
    <property type="entry name" value="TetR_N"/>
    <property type="match status" value="1"/>
</dbReference>
<feature type="DNA-binding region" description="H-T-H motif" evidence="4">
    <location>
        <begin position="52"/>
        <end position="71"/>
    </location>
</feature>
<dbReference type="PRINTS" id="PR00455">
    <property type="entry name" value="HTHTETR"/>
</dbReference>
<evidence type="ECO:0000313" key="7">
    <source>
        <dbReference type="EMBL" id="BAK35086.1"/>
    </source>
</evidence>
<name>F5XDR3_MICPN</name>
<dbReference type="InterPro" id="IPR009057">
    <property type="entry name" value="Homeodomain-like_sf"/>
</dbReference>
<dbReference type="InterPro" id="IPR001647">
    <property type="entry name" value="HTH_TetR"/>
</dbReference>
<evidence type="ECO:0000259" key="6">
    <source>
        <dbReference type="PROSITE" id="PS50977"/>
    </source>
</evidence>
<dbReference type="HOGENOM" id="CLU_069356_21_2_11"/>
<evidence type="ECO:0000256" key="2">
    <source>
        <dbReference type="ARBA" id="ARBA00023125"/>
    </source>
</evidence>
<sequence>MYVRPHKVRPPSVALSGRRTSMRTRRHDPTRRDRIIEATIDSIAEHGVAGTSQRRVAADAGVQVGSLSYHFENSDHLLKEAFTRCVQVIRDQIENRFATVEDASGAVEAAVQLIHEDFQSSRRELILYYELYAITLRSPDYQSLTAGMIDIGQQMLEKFFDQATARAINTYIEGACCYVALSAVPETPAATREMLRRLAHVPA</sequence>
<keyword evidence="8" id="KW-1185">Reference proteome</keyword>
<dbReference type="OrthoDB" id="3722897at2"/>
<dbReference type="KEGG" id="mph:MLP_20720"/>
<organism evidence="7 8">
    <name type="scientific">Microlunatus phosphovorus (strain ATCC 700054 / DSM 10555 / JCM 9379 / NBRC 101784 / NCIMB 13414 / VKM Ac-1990 / NM-1)</name>
    <dbReference type="NCBI Taxonomy" id="1032480"/>
    <lineage>
        <taxon>Bacteria</taxon>
        <taxon>Bacillati</taxon>
        <taxon>Actinomycetota</taxon>
        <taxon>Actinomycetes</taxon>
        <taxon>Propionibacteriales</taxon>
        <taxon>Propionibacteriaceae</taxon>
        <taxon>Microlunatus</taxon>
    </lineage>
</organism>
<keyword evidence="2 4" id="KW-0238">DNA-binding</keyword>
<evidence type="ECO:0000256" key="3">
    <source>
        <dbReference type="ARBA" id="ARBA00023163"/>
    </source>
</evidence>
<keyword evidence="3" id="KW-0804">Transcription</keyword>
<dbReference type="STRING" id="1032480.MLP_20720"/>
<keyword evidence="1" id="KW-0805">Transcription regulation</keyword>
<reference evidence="7 8" key="1">
    <citation type="submission" date="2011-05" db="EMBL/GenBank/DDBJ databases">
        <title>Whole genome sequence of Microlunatus phosphovorus NM-1.</title>
        <authorList>
            <person name="Hosoyama A."/>
            <person name="Sasaki K."/>
            <person name="Harada T."/>
            <person name="Igarashi R."/>
            <person name="Kawakoshi A."/>
            <person name="Sasagawa M."/>
            <person name="Fukada J."/>
            <person name="Nakamura S."/>
            <person name="Katano Y."/>
            <person name="Hanada S."/>
            <person name="Kamagata Y."/>
            <person name="Nakamura N."/>
            <person name="Yamazaki S."/>
            <person name="Fujita N."/>
        </authorList>
    </citation>
    <scope>NUCLEOTIDE SEQUENCE [LARGE SCALE GENOMIC DNA]</scope>
    <source>
        <strain evidence="8">ATCC 700054 / DSM 10555 / JCM 9379 / NBRC 101784 / NCIMB 13414 / VKM Ac-1990 / NM-1</strain>
    </source>
</reference>
<dbReference type="eggNOG" id="COG3226">
    <property type="taxonomic scope" value="Bacteria"/>
</dbReference>
<proteinExistence type="predicted"/>
<evidence type="ECO:0000256" key="4">
    <source>
        <dbReference type="PROSITE-ProRule" id="PRU00335"/>
    </source>
</evidence>
<evidence type="ECO:0000256" key="5">
    <source>
        <dbReference type="SAM" id="MobiDB-lite"/>
    </source>
</evidence>
<dbReference type="PANTHER" id="PTHR47506">
    <property type="entry name" value="TRANSCRIPTIONAL REGULATORY PROTEIN"/>
    <property type="match status" value="1"/>
</dbReference>
<dbReference type="PROSITE" id="PS50977">
    <property type="entry name" value="HTH_TETR_2"/>
    <property type="match status" value="1"/>
</dbReference>
<dbReference type="Proteomes" id="UP000007947">
    <property type="component" value="Chromosome"/>
</dbReference>
<evidence type="ECO:0000313" key="8">
    <source>
        <dbReference type="Proteomes" id="UP000007947"/>
    </source>
</evidence>
<protein>
    <submittedName>
        <fullName evidence="7">Putative TetR family transcriptional regulator</fullName>
    </submittedName>
</protein>
<feature type="region of interest" description="Disordered" evidence="5">
    <location>
        <begin position="1"/>
        <end position="28"/>
    </location>
</feature>
<dbReference type="SUPFAM" id="SSF46689">
    <property type="entry name" value="Homeodomain-like"/>
    <property type="match status" value="1"/>
</dbReference>